<dbReference type="GO" id="GO:0048038">
    <property type="term" value="F:quinone binding"/>
    <property type="evidence" value="ECO:0007669"/>
    <property type="project" value="TreeGrafter"/>
</dbReference>
<dbReference type="Gene3D" id="3.40.50.720">
    <property type="entry name" value="NAD(P)-binding Rossmann-like Domain"/>
    <property type="match status" value="1"/>
</dbReference>
<dbReference type="PANTHER" id="PTHR42760:SF133">
    <property type="entry name" value="3-OXOACYL-[ACYL-CARRIER-PROTEIN] REDUCTASE"/>
    <property type="match status" value="1"/>
</dbReference>
<evidence type="ECO:0000256" key="4">
    <source>
        <dbReference type="RuleBase" id="RU000363"/>
    </source>
</evidence>
<dbReference type="PROSITE" id="PS00061">
    <property type="entry name" value="ADH_SHORT"/>
    <property type="match status" value="1"/>
</dbReference>
<gene>
    <name evidence="5" type="ORF">RCL2_001518600</name>
</gene>
<evidence type="ECO:0000256" key="1">
    <source>
        <dbReference type="ARBA" id="ARBA00006484"/>
    </source>
</evidence>
<dbReference type="InterPro" id="IPR020904">
    <property type="entry name" value="Sc_DH/Rdtase_CS"/>
</dbReference>
<evidence type="ECO:0000256" key="3">
    <source>
        <dbReference type="ARBA" id="ARBA00023002"/>
    </source>
</evidence>
<proteinExistence type="inferred from homology"/>
<sequence>MVTTPCIRITAKKFSSLANQAQSKSFKGELAVITGGTRGIGYSIAQKFAQNGARCVLIGRNKETIEKARNYLDKNFEVDNNHIGYECDLRIPAEIEKLVINISKLQNVDYLINAAGVSYDSLIVKLKEKEVDDIIQTNLLGTIYMCSHISKQMIKVRKGCIINISSVAGLYGNSGQSIYSASKAGVIGFSKSLAKEISRKNIRVNVIAPGFIETDMTSTMSESAKESYKDKILMQRFGKPEEVAEAALYLAKAEYVTGQTLVVDGGLALS</sequence>
<dbReference type="SUPFAM" id="SSF51735">
    <property type="entry name" value="NAD(P)-binding Rossmann-fold domains"/>
    <property type="match status" value="1"/>
</dbReference>
<dbReference type="Pfam" id="PF00106">
    <property type="entry name" value="adh_short"/>
    <property type="match status" value="1"/>
</dbReference>
<dbReference type="FunFam" id="3.40.50.720:FF:000173">
    <property type="entry name" value="3-oxoacyl-[acyl-carrier protein] reductase"/>
    <property type="match status" value="1"/>
</dbReference>
<dbReference type="EMBL" id="BLAL01000176">
    <property type="protein sequence ID" value="GES88219.1"/>
    <property type="molecule type" value="Genomic_DNA"/>
</dbReference>
<dbReference type="Proteomes" id="UP000615446">
    <property type="component" value="Unassembled WGS sequence"/>
</dbReference>
<dbReference type="InterPro" id="IPR002347">
    <property type="entry name" value="SDR_fam"/>
</dbReference>
<comment type="similarity">
    <text evidence="1 4">Belongs to the short-chain dehydrogenases/reductases (SDR) family.</text>
</comment>
<evidence type="ECO:0000313" key="5">
    <source>
        <dbReference type="EMBL" id="GES88219.1"/>
    </source>
</evidence>
<reference evidence="5" key="1">
    <citation type="submission" date="2019-10" db="EMBL/GenBank/DDBJ databases">
        <title>Conservation and host-specific expression of non-tandemly repeated heterogenous ribosome RNA gene in arbuscular mycorrhizal fungi.</title>
        <authorList>
            <person name="Maeda T."/>
            <person name="Kobayashi Y."/>
            <person name="Nakagawa T."/>
            <person name="Ezawa T."/>
            <person name="Yamaguchi K."/>
            <person name="Bino T."/>
            <person name="Nishimoto Y."/>
            <person name="Shigenobu S."/>
            <person name="Kawaguchi M."/>
        </authorList>
    </citation>
    <scope>NUCLEOTIDE SEQUENCE</scope>
    <source>
        <strain evidence="5">HR1</strain>
    </source>
</reference>
<dbReference type="InterPro" id="IPR036291">
    <property type="entry name" value="NAD(P)-bd_dom_sf"/>
</dbReference>
<evidence type="ECO:0000256" key="2">
    <source>
        <dbReference type="ARBA" id="ARBA00022857"/>
    </source>
</evidence>
<comment type="caution">
    <text evidence="5">The sequence shown here is derived from an EMBL/GenBank/DDBJ whole genome shotgun (WGS) entry which is preliminary data.</text>
</comment>
<keyword evidence="2" id="KW-0521">NADP</keyword>
<dbReference type="OrthoDB" id="47007at2759"/>
<name>A0A8H3QT56_9GLOM</name>
<dbReference type="PRINTS" id="PR00081">
    <property type="entry name" value="GDHRDH"/>
</dbReference>
<keyword evidence="3" id="KW-0560">Oxidoreductase</keyword>
<dbReference type="PANTHER" id="PTHR42760">
    <property type="entry name" value="SHORT-CHAIN DEHYDROGENASES/REDUCTASES FAMILY MEMBER"/>
    <property type="match status" value="1"/>
</dbReference>
<dbReference type="PRINTS" id="PR00080">
    <property type="entry name" value="SDRFAMILY"/>
</dbReference>
<organism evidence="5 6">
    <name type="scientific">Rhizophagus clarus</name>
    <dbReference type="NCBI Taxonomy" id="94130"/>
    <lineage>
        <taxon>Eukaryota</taxon>
        <taxon>Fungi</taxon>
        <taxon>Fungi incertae sedis</taxon>
        <taxon>Mucoromycota</taxon>
        <taxon>Glomeromycotina</taxon>
        <taxon>Glomeromycetes</taxon>
        <taxon>Glomerales</taxon>
        <taxon>Glomeraceae</taxon>
        <taxon>Rhizophagus</taxon>
    </lineage>
</organism>
<protein>
    <submittedName>
        <fullName evidence="5">Carbonyl reductase family member 4</fullName>
    </submittedName>
</protein>
<dbReference type="AlphaFoldDB" id="A0A8H3QT56"/>
<dbReference type="GO" id="GO:0006633">
    <property type="term" value="P:fatty acid biosynthetic process"/>
    <property type="evidence" value="ECO:0007669"/>
    <property type="project" value="TreeGrafter"/>
</dbReference>
<accession>A0A8H3QT56</accession>
<dbReference type="GO" id="GO:0016616">
    <property type="term" value="F:oxidoreductase activity, acting on the CH-OH group of donors, NAD or NADP as acceptor"/>
    <property type="evidence" value="ECO:0007669"/>
    <property type="project" value="TreeGrafter"/>
</dbReference>
<evidence type="ECO:0000313" key="6">
    <source>
        <dbReference type="Proteomes" id="UP000615446"/>
    </source>
</evidence>